<dbReference type="EMBL" id="BSXT01001883">
    <property type="protein sequence ID" value="GMF45790.1"/>
    <property type="molecule type" value="Genomic_DNA"/>
</dbReference>
<dbReference type="InterPro" id="IPR052727">
    <property type="entry name" value="Rab4/Rab5_effector"/>
</dbReference>
<evidence type="ECO:0000313" key="1">
    <source>
        <dbReference type="EMBL" id="GMF45790.1"/>
    </source>
</evidence>
<accession>A0A9W6XU04</accession>
<reference evidence="1" key="1">
    <citation type="submission" date="2023-04" db="EMBL/GenBank/DDBJ databases">
        <title>Phytophthora fragariaefolia NBRC 109709.</title>
        <authorList>
            <person name="Ichikawa N."/>
            <person name="Sato H."/>
            <person name="Tonouchi N."/>
        </authorList>
    </citation>
    <scope>NUCLEOTIDE SEQUENCE</scope>
    <source>
        <strain evidence="1">NBRC 109709</strain>
    </source>
</reference>
<proteinExistence type="predicted"/>
<sequence>MSSKRFTVNPFGEVALTDQDRAQLIQLSGELVLAKFEEYEEYLNNQKEVDLNRWKKFSMSGSATMHLERKNSNPESRLPQVLMVGPLPGTLHENMFGLMSPTLESMRIKTSYLDDFSAAAVLATIVEPTVDDPLRSVVVKWMEIDIPGSSLGIVRNRDYVYLESTGVLHLQNGEQVGYHLLHSVSFPQVHELPNRIRGNMSFCGIFHQEGDRTDIRGTGIIDPKGDIIRTMAVMGMVQATMASVKYSYCGQMKKLAWLVEQHHAQARKRGAPVAEPVCVTCSKHVKNYKLTDFGKSSSTCKLCFGSLCGACKIPKKLHFIAPDLELVQRKLHFCVKCLFEATRMDTLEAARHQFIGRGLMQPKLGSFISGDASSFSDETTTSR</sequence>
<protein>
    <submittedName>
        <fullName evidence="1">Unnamed protein product</fullName>
    </submittedName>
</protein>
<comment type="caution">
    <text evidence="1">The sequence shown here is derived from an EMBL/GenBank/DDBJ whole genome shotgun (WGS) entry which is preliminary data.</text>
</comment>
<dbReference type="InterPro" id="IPR023393">
    <property type="entry name" value="START-like_dom_sf"/>
</dbReference>
<dbReference type="OrthoDB" id="151461at2759"/>
<name>A0A9W6XU04_9STRA</name>
<dbReference type="AlphaFoldDB" id="A0A9W6XU04"/>
<dbReference type="PANTHER" id="PTHR13510:SF44">
    <property type="entry name" value="RABENOSYN-5"/>
    <property type="match status" value="1"/>
</dbReference>
<keyword evidence="2" id="KW-1185">Reference proteome</keyword>
<dbReference type="SUPFAM" id="SSF55961">
    <property type="entry name" value="Bet v1-like"/>
    <property type="match status" value="1"/>
</dbReference>
<dbReference type="Gene3D" id="3.30.530.20">
    <property type="match status" value="1"/>
</dbReference>
<dbReference type="PANTHER" id="PTHR13510">
    <property type="entry name" value="FYVE-FINGER-CONTAINING RAB5 EFFECTOR PROTEIN RABENOSYN-5-RELATED"/>
    <property type="match status" value="1"/>
</dbReference>
<dbReference type="Proteomes" id="UP001165121">
    <property type="component" value="Unassembled WGS sequence"/>
</dbReference>
<organism evidence="1 2">
    <name type="scientific">Phytophthora fragariaefolia</name>
    <dbReference type="NCBI Taxonomy" id="1490495"/>
    <lineage>
        <taxon>Eukaryota</taxon>
        <taxon>Sar</taxon>
        <taxon>Stramenopiles</taxon>
        <taxon>Oomycota</taxon>
        <taxon>Peronosporomycetes</taxon>
        <taxon>Peronosporales</taxon>
        <taxon>Peronosporaceae</taxon>
        <taxon>Phytophthora</taxon>
    </lineage>
</organism>
<evidence type="ECO:0000313" key="2">
    <source>
        <dbReference type="Proteomes" id="UP001165121"/>
    </source>
</evidence>
<gene>
    <name evidence="1" type="ORF">Pfra01_001656600</name>
</gene>